<feature type="region of interest" description="Disordered" evidence="3">
    <location>
        <begin position="1"/>
        <end position="23"/>
    </location>
</feature>
<dbReference type="PANTHER" id="PTHR45903:SF1">
    <property type="entry name" value="GLUTAMATE-RICH WD REPEAT-CONTAINING PROTEIN 1"/>
    <property type="match status" value="1"/>
</dbReference>
<dbReference type="Gene3D" id="2.130.10.10">
    <property type="entry name" value="YVTN repeat-like/Quinoprotein amine dehydrogenase"/>
    <property type="match status" value="1"/>
</dbReference>
<dbReference type="InterPro" id="IPR036322">
    <property type="entry name" value="WD40_repeat_dom_sf"/>
</dbReference>
<protein>
    <recommendedName>
        <fullName evidence="4">Histone-binding protein RBBP4-like N-terminal domain-containing protein</fullName>
    </recommendedName>
</protein>
<dbReference type="PANTHER" id="PTHR45903">
    <property type="entry name" value="GLUTAMATE-RICH WD REPEAT-CONTAINING PROTEIN 1"/>
    <property type="match status" value="1"/>
</dbReference>
<feature type="compositionally biased region" description="Polar residues" evidence="3">
    <location>
        <begin position="1"/>
        <end position="10"/>
    </location>
</feature>
<feature type="region of interest" description="Disordered" evidence="3">
    <location>
        <begin position="95"/>
        <end position="114"/>
    </location>
</feature>
<dbReference type="InterPro" id="IPR015943">
    <property type="entry name" value="WD40/YVTN_repeat-like_dom_sf"/>
</dbReference>
<feature type="domain" description="Histone-binding protein RBBP4-like N-terminal" evidence="4">
    <location>
        <begin position="23"/>
        <end position="90"/>
    </location>
</feature>
<dbReference type="EMBL" id="JBDODL010000528">
    <property type="protein sequence ID" value="MES1920136.1"/>
    <property type="molecule type" value="Genomic_DNA"/>
</dbReference>
<evidence type="ECO:0000256" key="3">
    <source>
        <dbReference type="SAM" id="MobiDB-lite"/>
    </source>
</evidence>
<dbReference type="SUPFAM" id="SSF50978">
    <property type="entry name" value="WD40 repeat-like"/>
    <property type="match status" value="1"/>
</dbReference>
<evidence type="ECO:0000256" key="1">
    <source>
        <dbReference type="ARBA" id="ARBA00022574"/>
    </source>
</evidence>
<reference evidence="5 6" key="1">
    <citation type="journal article" date="2024" name="BMC Biol.">
        <title>Comparative genomics of Ascetosporea gives new insight into the evolutionary basis for animal parasitism in Rhizaria.</title>
        <authorList>
            <person name="Hiltunen Thoren M."/>
            <person name="Onut-Brannstrom I."/>
            <person name="Alfjorden A."/>
            <person name="Peckova H."/>
            <person name="Swords F."/>
            <person name="Hooper C."/>
            <person name="Holzer A.S."/>
            <person name="Bass D."/>
            <person name="Burki F."/>
        </authorList>
    </citation>
    <scope>NUCLEOTIDE SEQUENCE [LARGE SCALE GENOMIC DNA]</scope>
    <source>
        <strain evidence="5">20-A016</strain>
    </source>
</reference>
<evidence type="ECO:0000259" key="4">
    <source>
        <dbReference type="Pfam" id="PF12265"/>
    </source>
</evidence>
<proteinExistence type="predicted"/>
<dbReference type="InterPro" id="IPR022052">
    <property type="entry name" value="Histone-bd_RBBP4-like_N"/>
</dbReference>
<evidence type="ECO:0000313" key="5">
    <source>
        <dbReference type="EMBL" id="MES1920136.1"/>
    </source>
</evidence>
<dbReference type="Proteomes" id="UP001439008">
    <property type="component" value="Unassembled WGS sequence"/>
</dbReference>
<evidence type="ECO:0000313" key="6">
    <source>
        <dbReference type="Proteomes" id="UP001439008"/>
    </source>
</evidence>
<name>A0ABV2AKD0_9EUKA</name>
<keyword evidence="6" id="KW-1185">Reference proteome</keyword>
<comment type="caution">
    <text evidence="5">The sequence shown here is derived from an EMBL/GenBank/DDBJ whole genome shotgun (WGS) entry which is preliminary data.</text>
</comment>
<gene>
    <name evidence="5" type="ORF">MHBO_001850</name>
</gene>
<organism evidence="5 6">
    <name type="scientific">Bonamia ostreae</name>
    <dbReference type="NCBI Taxonomy" id="126728"/>
    <lineage>
        <taxon>Eukaryota</taxon>
        <taxon>Sar</taxon>
        <taxon>Rhizaria</taxon>
        <taxon>Endomyxa</taxon>
        <taxon>Ascetosporea</taxon>
        <taxon>Haplosporida</taxon>
        <taxon>Bonamia</taxon>
    </lineage>
</organism>
<keyword evidence="2" id="KW-0677">Repeat</keyword>
<evidence type="ECO:0000256" key="2">
    <source>
        <dbReference type="ARBA" id="ARBA00022737"/>
    </source>
</evidence>
<sequence length="254" mass="28705">MVETTRNTQKVFRPNMDEKRKKEEMKYDSSAYLTLNDLRTDLPSLSFDIVSEENILGQKIRFPIQTTFVAGTQAPKGKANKVSIFRVSNIQKTKYDDGNTSSDDSDEGKNSLKTDDIDPVIKEMSFNHPGAINRIRTMPQNNKIISTWSDNSKVYAWNASDLFDGLKNTKTEKSLEKKNTLKPIGCNEKHSCEGFALSWNPHVEGTLISGDCNGAIYLNQINTENLDVSKTEFKGHLDSVEDVQWDSSNQHVIF</sequence>
<dbReference type="InterPro" id="IPR051972">
    <property type="entry name" value="Glutamate-rich_WD_repeat"/>
</dbReference>
<accession>A0ABV2AKD0</accession>
<dbReference type="Pfam" id="PF12265">
    <property type="entry name" value="CAF1C_H4-bd"/>
    <property type="match status" value="1"/>
</dbReference>
<keyword evidence="1" id="KW-0853">WD repeat</keyword>